<dbReference type="SUPFAM" id="SSF54447">
    <property type="entry name" value="ssDNA-binding transcriptional regulator domain"/>
    <property type="match status" value="1"/>
</dbReference>
<reference evidence="4" key="2">
    <citation type="submission" date="2018-04" db="EMBL/GenBank/DDBJ databases">
        <title>OnivRS2 (Oryza nivara Reference Sequence Version 2).</title>
        <authorList>
            <person name="Zhang J."/>
            <person name="Kudrna D."/>
            <person name="Lee S."/>
            <person name="Talag J."/>
            <person name="Rajasekar S."/>
            <person name="Welchert J."/>
            <person name="Hsing Y.-I."/>
            <person name="Wing R.A."/>
        </authorList>
    </citation>
    <scope>NUCLEOTIDE SEQUENCE [LARGE SCALE GENOMIC DNA]</scope>
    <source>
        <strain evidence="4">SL10</strain>
    </source>
</reference>
<feature type="repeat" description="TPR" evidence="1">
    <location>
        <begin position="222"/>
        <end position="255"/>
    </location>
</feature>
<feature type="compositionally biased region" description="Basic and acidic residues" evidence="2">
    <location>
        <begin position="369"/>
        <end position="400"/>
    </location>
</feature>
<dbReference type="Gramene" id="ONIVA02G22360.2">
    <property type="protein sequence ID" value="ONIVA02G22360.2"/>
    <property type="gene ID" value="ONIVA02G22360"/>
</dbReference>
<reference evidence="4" key="1">
    <citation type="submission" date="2015-04" db="UniProtKB">
        <authorList>
            <consortium name="EnsemblPlants"/>
        </authorList>
    </citation>
    <scope>IDENTIFICATION</scope>
    <source>
        <strain evidence="4">SL10</strain>
    </source>
</reference>
<dbReference type="GO" id="GO:0003677">
    <property type="term" value="F:DNA binding"/>
    <property type="evidence" value="ECO:0007669"/>
    <property type="project" value="InterPro"/>
</dbReference>
<accession>A0A0E0G841</accession>
<proteinExistence type="predicted"/>
<evidence type="ECO:0000256" key="2">
    <source>
        <dbReference type="SAM" id="MobiDB-lite"/>
    </source>
</evidence>
<dbReference type="PANTHER" id="PTHR15544">
    <property type="entry name" value="OSMOSIS RESPONSIVE FACTOR"/>
    <property type="match status" value="1"/>
</dbReference>
<evidence type="ECO:0000313" key="5">
    <source>
        <dbReference type="Proteomes" id="UP000006591"/>
    </source>
</evidence>
<dbReference type="GO" id="GO:0006355">
    <property type="term" value="P:regulation of DNA-templated transcription"/>
    <property type="evidence" value="ECO:0007669"/>
    <property type="project" value="InterPro"/>
</dbReference>
<dbReference type="eggNOG" id="KOG2712">
    <property type="taxonomic scope" value="Eukaryota"/>
</dbReference>
<dbReference type="InterPro" id="IPR011990">
    <property type="entry name" value="TPR-like_helical_dom_sf"/>
</dbReference>
<dbReference type="SUPFAM" id="SSF48452">
    <property type="entry name" value="TPR-like"/>
    <property type="match status" value="1"/>
</dbReference>
<feature type="region of interest" description="Disordered" evidence="2">
    <location>
        <begin position="351"/>
        <end position="407"/>
    </location>
</feature>
<dbReference type="Proteomes" id="UP000006591">
    <property type="component" value="Chromosome 2"/>
</dbReference>
<dbReference type="InterPro" id="IPR009044">
    <property type="entry name" value="ssDNA-bd_transcriptional_reg"/>
</dbReference>
<dbReference type="InterPro" id="IPR052658">
    <property type="entry name" value="TPR-containing"/>
</dbReference>
<dbReference type="PANTHER" id="PTHR15544:SF0">
    <property type="entry name" value="TETRATRICOPEPTIDE REPEAT PROTEIN 33"/>
    <property type="match status" value="1"/>
</dbReference>
<dbReference type="SMART" id="SM00028">
    <property type="entry name" value="TPR"/>
    <property type="match status" value="3"/>
</dbReference>
<dbReference type="STRING" id="4536.A0A0E0G841"/>
<organism evidence="4">
    <name type="scientific">Oryza nivara</name>
    <name type="common">Indian wild rice</name>
    <name type="synonym">Oryza sativa f. spontanea</name>
    <dbReference type="NCBI Taxonomy" id="4536"/>
    <lineage>
        <taxon>Eukaryota</taxon>
        <taxon>Viridiplantae</taxon>
        <taxon>Streptophyta</taxon>
        <taxon>Embryophyta</taxon>
        <taxon>Tracheophyta</taxon>
        <taxon>Spermatophyta</taxon>
        <taxon>Magnoliopsida</taxon>
        <taxon>Liliopsida</taxon>
        <taxon>Poales</taxon>
        <taxon>Poaceae</taxon>
        <taxon>BOP clade</taxon>
        <taxon>Oryzoideae</taxon>
        <taxon>Oryzeae</taxon>
        <taxon>Oryzinae</taxon>
        <taxon>Oryza</taxon>
    </lineage>
</organism>
<protein>
    <recommendedName>
        <fullName evidence="3">Transcriptional coactivator p15 (PC4) C-terminal domain-containing protein</fullName>
    </recommendedName>
</protein>
<dbReference type="FunFam" id="2.30.31.10:FF:000005">
    <property type="entry name" value="Putative transcriptional co-activator"/>
    <property type="match status" value="1"/>
</dbReference>
<feature type="region of interest" description="Disordered" evidence="2">
    <location>
        <begin position="172"/>
        <end position="205"/>
    </location>
</feature>
<feature type="domain" description="Transcriptional coactivator p15 (PC4) C-terminal" evidence="3">
    <location>
        <begin position="473"/>
        <end position="523"/>
    </location>
</feature>
<dbReference type="EnsemblPlants" id="ONIVA02G22360.2">
    <property type="protein sequence ID" value="ONIVA02G22360.2"/>
    <property type="gene ID" value="ONIVA02G22360"/>
</dbReference>
<dbReference type="Pfam" id="PF02229">
    <property type="entry name" value="PC4"/>
    <property type="match status" value="1"/>
</dbReference>
<dbReference type="PROSITE" id="PS50005">
    <property type="entry name" value="TPR"/>
    <property type="match status" value="2"/>
</dbReference>
<dbReference type="InterPro" id="IPR019734">
    <property type="entry name" value="TPR_rpt"/>
</dbReference>
<keyword evidence="1" id="KW-0802">TPR repeat</keyword>
<evidence type="ECO:0000259" key="3">
    <source>
        <dbReference type="Pfam" id="PF02229"/>
    </source>
</evidence>
<feature type="region of interest" description="Disordered" evidence="2">
    <location>
        <begin position="439"/>
        <end position="466"/>
    </location>
</feature>
<feature type="repeat" description="TPR" evidence="1">
    <location>
        <begin position="303"/>
        <end position="336"/>
    </location>
</feature>
<evidence type="ECO:0000313" key="4">
    <source>
        <dbReference type="EnsemblPlants" id="ONIVA02G22360.2"/>
    </source>
</evidence>
<dbReference type="Gene3D" id="1.25.40.10">
    <property type="entry name" value="Tetratricopeptide repeat domain"/>
    <property type="match status" value="1"/>
</dbReference>
<evidence type="ECO:0000256" key="1">
    <source>
        <dbReference type="PROSITE-ProRule" id="PRU00339"/>
    </source>
</evidence>
<dbReference type="OMA" id="ESVRRMW"/>
<name>A0A0E0G841_ORYNI</name>
<sequence length="535" mass="58877">MVRRGGWGAAMWGRREVGCGGRGRNNRGLGGAVIFSLTAGRDPEEERDRIAHSRITYGLRTSAQPLRRNLLHFSRSSGNNPAAVVVSLLAACLLLLLAGSSSPPPPAAAASSASRLDRGFLMHQLLDSSSSDDDDELILAAALIAQHQYDIDNAPRRRGGSVRSSKMKITWGKNAKTNRQPSVAPSKPGLPFGVDSDNDETEKEETRVVTTDCPGTKPSDNAESLKNQGNRLAEEGKYHEALGKWEAALTLMPNNAILHEQKAQILLELGDAWRALTAATRATELDPLWPEVSRHPQGRNTTPGGWVTLGRAQLNFGEPDSAILSFDKALAIEPDNNEAKSDRETAARLVKKRGQLHSSGLSANKRRFTVGEDSEKEKDDSQMEDVEKCKEDEEKERDDSQLENLENYEYEKVDSIRTFLLQDSTSPEGESVRRMWRKGNKRFGGGGEPAAKRRAAGDDGPSESADDDIVVAQISKNRRVAVRTWNGKVVVDIREFYEKDGKTLPGRKGIQLPMDQWKILRDNIKAIDEAIKENA</sequence>
<dbReference type="InterPro" id="IPR003173">
    <property type="entry name" value="PC4_C"/>
</dbReference>
<dbReference type="eggNOG" id="KOG0553">
    <property type="taxonomic scope" value="Eukaryota"/>
</dbReference>
<dbReference type="Gene3D" id="2.30.31.10">
    <property type="entry name" value="Transcriptional Coactivator Pc4, Chain A"/>
    <property type="match status" value="1"/>
</dbReference>
<keyword evidence="5" id="KW-1185">Reference proteome</keyword>
<dbReference type="AlphaFoldDB" id="A0A0E0G841"/>